<feature type="coiled-coil region" evidence="1">
    <location>
        <begin position="27"/>
        <end position="54"/>
    </location>
</feature>
<sequence>MDHVNAQVADKVQQLSDLELATLLCLVAEQHCIIQAEEDSLDDLEQELALVRSDCTEDTRLSTDAAPQVASDVFGLSSAVLHCSERTGLDDFSAAILTHA</sequence>
<dbReference type="EMBL" id="JAVRRA010010801">
    <property type="protein sequence ID" value="KAK5241148.1"/>
    <property type="molecule type" value="Genomic_DNA"/>
</dbReference>
<reference evidence="2 3" key="1">
    <citation type="submission" date="2023-08" db="EMBL/GenBank/DDBJ databases">
        <title>Black Yeasts Isolated from many extreme environments.</title>
        <authorList>
            <person name="Coleine C."/>
            <person name="Stajich J.E."/>
            <person name="Selbmann L."/>
        </authorList>
    </citation>
    <scope>NUCLEOTIDE SEQUENCE [LARGE SCALE GENOMIC DNA]</scope>
    <source>
        <strain evidence="2 3">CCFEE 536</strain>
    </source>
</reference>
<feature type="non-terminal residue" evidence="2">
    <location>
        <position position="100"/>
    </location>
</feature>
<keyword evidence="1" id="KW-0175">Coiled coil</keyword>
<gene>
    <name evidence="2" type="ORF">LTR16_009710</name>
</gene>
<keyword evidence="3" id="KW-1185">Reference proteome</keyword>
<comment type="caution">
    <text evidence="2">The sequence shown here is derived from an EMBL/GenBank/DDBJ whole genome shotgun (WGS) entry which is preliminary data.</text>
</comment>
<evidence type="ECO:0000313" key="2">
    <source>
        <dbReference type="EMBL" id="KAK5241148.1"/>
    </source>
</evidence>
<name>A0ABR0LUX6_9PEZI</name>
<evidence type="ECO:0000256" key="1">
    <source>
        <dbReference type="SAM" id="Coils"/>
    </source>
</evidence>
<protein>
    <submittedName>
        <fullName evidence="2">Uncharacterized protein</fullName>
    </submittedName>
</protein>
<proteinExistence type="predicted"/>
<organism evidence="2 3">
    <name type="scientific">Cryomyces antarcticus</name>
    <dbReference type="NCBI Taxonomy" id="329879"/>
    <lineage>
        <taxon>Eukaryota</taxon>
        <taxon>Fungi</taxon>
        <taxon>Dikarya</taxon>
        <taxon>Ascomycota</taxon>
        <taxon>Pezizomycotina</taxon>
        <taxon>Dothideomycetes</taxon>
        <taxon>Dothideomycetes incertae sedis</taxon>
        <taxon>Cryomyces</taxon>
    </lineage>
</organism>
<accession>A0ABR0LUX6</accession>
<evidence type="ECO:0000313" key="3">
    <source>
        <dbReference type="Proteomes" id="UP001357485"/>
    </source>
</evidence>
<dbReference type="Proteomes" id="UP001357485">
    <property type="component" value="Unassembled WGS sequence"/>
</dbReference>